<dbReference type="Proteomes" id="UP001305647">
    <property type="component" value="Unassembled WGS sequence"/>
</dbReference>
<evidence type="ECO:0000313" key="4">
    <source>
        <dbReference type="Proteomes" id="UP001305647"/>
    </source>
</evidence>
<dbReference type="AlphaFoldDB" id="A0AAN6QCJ8"/>
<keyword evidence="2" id="KW-1133">Transmembrane helix</keyword>
<gene>
    <name evidence="3" type="ORF">N658DRAFT_493132</name>
</gene>
<accession>A0AAN6QCJ8</accession>
<evidence type="ECO:0000313" key="3">
    <source>
        <dbReference type="EMBL" id="KAK4105016.1"/>
    </source>
</evidence>
<evidence type="ECO:0000256" key="1">
    <source>
        <dbReference type="SAM" id="MobiDB-lite"/>
    </source>
</evidence>
<keyword evidence="4" id="KW-1185">Reference proteome</keyword>
<dbReference type="EMBL" id="MU863626">
    <property type="protein sequence ID" value="KAK4105016.1"/>
    <property type="molecule type" value="Genomic_DNA"/>
</dbReference>
<protein>
    <submittedName>
        <fullName evidence="3">Uncharacterized protein</fullName>
    </submittedName>
</protein>
<name>A0AAN6QCJ8_9PEZI</name>
<keyword evidence="2" id="KW-0472">Membrane</keyword>
<keyword evidence="2" id="KW-0812">Transmembrane</keyword>
<comment type="caution">
    <text evidence="3">The sequence shown here is derived from an EMBL/GenBank/DDBJ whole genome shotgun (WGS) entry which is preliminary data.</text>
</comment>
<evidence type="ECO:0000256" key="2">
    <source>
        <dbReference type="SAM" id="Phobius"/>
    </source>
</evidence>
<feature type="compositionally biased region" description="Acidic residues" evidence="1">
    <location>
        <begin position="130"/>
        <end position="140"/>
    </location>
</feature>
<feature type="transmembrane region" description="Helical" evidence="2">
    <location>
        <begin position="12"/>
        <end position="33"/>
    </location>
</feature>
<reference evidence="3" key="1">
    <citation type="journal article" date="2023" name="Mol. Phylogenet. Evol.">
        <title>Genome-scale phylogeny and comparative genomics of the fungal order Sordariales.</title>
        <authorList>
            <person name="Hensen N."/>
            <person name="Bonometti L."/>
            <person name="Westerberg I."/>
            <person name="Brannstrom I.O."/>
            <person name="Guillou S."/>
            <person name="Cros-Aarteil S."/>
            <person name="Calhoun S."/>
            <person name="Haridas S."/>
            <person name="Kuo A."/>
            <person name="Mondo S."/>
            <person name="Pangilinan J."/>
            <person name="Riley R."/>
            <person name="LaButti K."/>
            <person name="Andreopoulos B."/>
            <person name="Lipzen A."/>
            <person name="Chen C."/>
            <person name="Yan M."/>
            <person name="Daum C."/>
            <person name="Ng V."/>
            <person name="Clum A."/>
            <person name="Steindorff A."/>
            <person name="Ohm R.A."/>
            <person name="Martin F."/>
            <person name="Silar P."/>
            <person name="Natvig D.O."/>
            <person name="Lalanne C."/>
            <person name="Gautier V."/>
            <person name="Ament-Velasquez S.L."/>
            <person name="Kruys A."/>
            <person name="Hutchinson M.I."/>
            <person name="Powell A.J."/>
            <person name="Barry K."/>
            <person name="Miller A.N."/>
            <person name="Grigoriev I.V."/>
            <person name="Debuchy R."/>
            <person name="Gladieux P."/>
            <person name="Hiltunen Thoren M."/>
            <person name="Johannesson H."/>
        </authorList>
    </citation>
    <scope>NUCLEOTIDE SEQUENCE</scope>
    <source>
        <strain evidence="3">CBS 757.83</strain>
    </source>
</reference>
<proteinExistence type="predicted"/>
<sequence>MGATVSAIKTLIVPAIISLLLFLVLTFVLLPLWQRYRNRYSHYLPLETISNQTLSLRGRMQGAMVRFLAPSVWRARVSDRVVVADRTSSDSEDGEELGEVDETTVRQVLDRLRTVHVDSTTPRLSRDLEEGFMDDSDDENEHGRGQ</sequence>
<feature type="region of interest" description="Disordered" evidence="1">
    <location>
        <begin position="120"/>
        <end position="146"/>
    </location>
</feature>
<reference evidence="3" key="2">
    <citation type="submission" date="2023-05" db="EMBL/GenBank/DDBJ databases">
        <authorList>
            <consortium name="Lawrence Berkeley National Laboratory"/>
            <person name="Steindorff A."/>
            <person name="Hensen N."/>
            <person name="Bonometti L."/>
            <person name="Westerberg I."/>
            <person name="Brannstrom I.O."/>
            <person name="Guillou S."/>
            <person name="Cros-Aarteil S."/>
            <person name="Calhoun S."/>
            <person name="Haridas S."/>
            <person name="Kuo A."/>
            <person name="Mondo S."/>
            <person name="Pangilinan J."/>
            <person name="Riley R."/>
            <person name="Labutti K."/>
            <person name="Andreopoulos B."/>
            <person name="Lipzen A."/>
            <person name="Chen C."/>
            <person name="Yanf M."/>
            <person name="Daum C."/>
            <person name="Ng V."/>
            <person name="Clum A."/>
            <person name="Ohm R."/>
            <person name="Martin F."/>
            <person name="Silar P."/>
            <person name="Natvig D."/>
            <person name="Lalanne C."/>
            <person name="Gautier V."/>
            <person name="Ament-Velasquez S.L."/>
            <person name="Kruys A."/>
            <person name="Hutchinson M.I."/>
            <person name="Powell A.J."/>
            <person name="Barry K."/>
            <person name="Miller A.N."/>
            <person name="Grigoriev I.V."/>
            <person name="Debuchy R."/>
            <person name="Gladieux P."/>
            <person name="Thoren M.H."/>
            <person name="Johannesson H."/>
        </authorList>
    </citation>
    <scope>NUCLEOTIDE SEQUENCE</scope>
    <source>
        <strain evidence="3">CBS 757.83</strain>
    </source>
</reference>
<organism evidence="3 4">
    <name type="scientific">Parathielavia hyrcaniae</name>
    <dbReference type="NCBI Taxonomy" id="113614"/>
    <lineage>
        <taxon>Eukaryota</taxon>
        <taxon>Fungi</taxon>
        <taxon>Dikarya</taxon>
        <taxon>Ascomycota</taxon>
        <taxon>Pezizomycotina</taxon>
        <taxon>Sordariomycetes</taxon>
        <taxon>Sordariomycetidae</taxon>
        <taxon>Sordariales</taxon>
        <taxon>Chaetomiaceae</taxon>
        <taxon>Parathielavia</taxon>
    </lineage>
</organism>